<keyword evidence="3" id="KW-0238">DNA-binding</keyword>
<dbReference type="Gene3D" id="1.10.150.130">
    <property type="match status" value="1"/>
</dbReference>
<dbReference type="InterPro" id="IPR013762">
    <property type="entry name" value="Integrase-like_cat_sf"/>
</dbReference>
<dbReference type="InterPro" id="IPR050090">
    <property type="entry name" value="Tyrosine_recombinase_XerCD"/>
</dbReference>
<feature type="domain" description="Tyr recombinase" evidence="5">
    <location>
        <begin position="295"/>
        <end position="511"/>
    </location>
</feature>
<comment type="caution">
    <text evidence="6">The sequence shown here is derived from an EMBL/GenBank/DDBJ whole genome shotgun (WGS) entry which is preliminary data.</text>
</comment>
<dbReference type="PROSITE" id="PS51898">
    <property type="entry name" value="TYR_RECOMBINASE"/>
    <property type="match status" value="1"/>
</dbReference>
<dbReference type="InterPro" id="IPR011010">
    <property type="entry name" value="DNA_brk_join_enz"/>
</dbReference>
<evidence type="ECO:0000259" key="5">
    <source>
        <dbReference type="PROSITE" id="PS51898"/>
    </source>
</evidence>
<evidence type="ECO:0000256" key="3">
    <source>
        <dbReference type="ARBA" id="ARBA00023125"/>
    </source>
</evidence>
<keyword evidence="2" id="KW-0229">DNA integration</keyword>
<dbReference type="InterPro" id="IPR002104">
    <property type="entry name" value="Integrase_catalytic"/>
</dbReference>
<dbReference type="InterPro" id="IPR010998">
    <property type="entry name" value="Integrase_recombinase_N"/>
</dbReference>
<dbReference type="InterPro" id="IPR046668">
    <property type="entry name" value="DUF6538"/>
</dbReference>
<evidence type="ECO:0000313" key="7">
    <source>
        <dbReference type="Proteomes" id="UP000584642"/>
    </source>
</evidence>
<dbReference type="CDD" id="cd01184">
    <property type="entry name" value="INT_C_like_1"/>
    <property type="match status" value="1"/>
</dbReference>
<dbReference type="SUPFAM" id="SSF56349">
    <property type="entry name" value="DNA breaking-rejoining enzymes"/>
    <property type="match status" value="1"/>
</dbReference>
<keyword evidence="7" id="KW-1185">Reference proteome</keyword>
<keyword evidence="4" id="KW-0233">DNA recombination</keyword>
<protein>
    <submittedName>
        <fullName evidence="6">Tyrosine-type recombinase/integrase</fullName>
    </submittedName>
</protein>
<evidence type="ECO:0000256" key="4">
    <source>
        <dbReference type="ARBA" id="ARBA00023172"/>
    </source>
</evidence>
<dbReference type="Gene3D" id="1.10.443.10">
    <property type="entry name" value="Intergrase catalytic core"/>
    <property type="match status" value="1"/>
</dbReference>
<dbReference type="PANTHER" id="PTHR30349">
    <property type="entry name" value="PHAGE INTEGRASE-RELATED"/>
    <property type="match status" value="1"/>
</dbReference>
<accession>A0ABX2THZ7</accession>
<evidence type="ECO:0000313" key="6">
    <source>
        <dbReference type="EMBL" id="NYZ22792.1"/>
    </source>
</evidence>
<proteinExistence type="inferred from homology"/>
<evidence type="ECO:0000256" key="1">
    <source>
        <dbReference type="ARBA" id="ARBA00008857"/>
    </source>
</evidence>
<name>A0ABX2THZ7_9PROT</name>
<dbReference type="EMBL" id="JABFDB010000021">
    <property type="protein sequence ID" value="NYZ22792.1"/>
    <property type="molecule type" value="Genomic_DNA"/>
</dbReference>
<gene>
    <name evidence="6" type="ORF">HND93_24030</name>
</gene>
<dbReference type="Proteomes" id="UP000584642">
    <property type="component" value="Unassembled WGS sequence"/>
</dbReference>
<dbReference type="PANTHER" id="PTHR30349:SF41">
    <property type="entry name" value="INTEGRASE_RECOMBINASE PROTEIN MJ0367-RELATED"/>
    <property type="match status" value="1"/>
</dbReference>
<organism evidence="6 7">
    <name type="scientific">Azospirillum oleiclasticum</name>
    <dbReference type="NCBI Taxonomy" id="2735135"/>
    <lineage>
        <taxon>Bacteria</taxon>
        <taxon>Pseudomonadati</taxon>
        <taxon>Pseudomonadota</taxon>
        <taxon>Alphaproteobacteria</taxon>
        <taxon>Rhodospirillales</taxon>
        <taxon>Azospirillaceae</taxon>
        <taxon>Azospirillum</taxon>
    </lineage>
</organism>
<dbReference type="Pfam" id="PF20172">
    <property type="entry name" value="DUF6538"/>
    <property type="match status" value="1"/>
</dbReference>
<dbReference type="RefSeq" id="WP_180284556.1">
    <property type="nucleotide sequence ID" value="NZ_JABFDB010000021.1"/>
</dbReference>
<evidence type="ECO:0000256" key="2">
    <source>
        <dbReference type="ARBA" id="ARBA00022908"/>
    </source>
</evidence>
<comment type="similarity">
    <text evidence="1">Belongs to the 'phage' integrase family.</text>
</comment>
<dbReference type="Pfam" id="PF00589">
    <property type="entry name" value="Phage_integrase"/>
    <property type="match status" value="1"/>
</dbReference>
<reference evidence="6 7" key="1">
    <citation type="submission" date="2020-05" db="EMBL/GenBank/DDBJ databases">
        <title>Azospirillum oleiclasticum sp. nov, a nitrogen-fixing and heavy crude oil-emulsifying bacterium isolated from the crude oil of Yumen Oilfield.</title>
        <authorList>
            <person name="Wu D."/>
            <person name="Cai M."/>
            <person name="Zhang X."/>
        </authorList>
    </citation>
    <scope>NUCLEOTIDE SEQUENCE [LARGE SCALE GENOMIC DNA]</scope>
    <source>
        <strain evidence="6 7">ROY-1-1-2</strain>
    </source>
</reference>
<sequence>MQSFLLRRGATYSYRVRVPRDLVPLLGGRRELKKALGTACPVTAKSRAAVIHAAVQTLIARLRMTSLPADAEAFLEFMKRATEWSEAMLIEHLDHLPPDQQAEFRHHAATIRTALAGARAHVKVAELEEVNRGLQRALARGAGPGVPAEEISVIVERMEAIAAQATPDPFKGLDDKAKLPISNFLDAFLAKKRLSRSSVYNYKRCFRMLTECLGNKSVGLIDTRDLQKFHELLMDTPSDKGDGNFLKHDTIYRYISNVSCFFDEFAIPNHLANDNPTRRVVVLPDKDSDSDEDNPSRRPYTIDELTIIFDAPLYRGCKSERRIDEPGEFILRNHKTYFPLVALFSGMRLSEIAQLEFDDIVEHNGRPHFSVNRKSLHGHKKTTKTESSIRFVPIHKELERCGFFDYIKRRESEPNVGRIFPDYRYSNWWNQVFLVRRGLKEDALVFHSFRHTFRDALREATESDESVDRILGHHHDGTGPRYGDKRKRLHRESEVIETVAYPGLDLSHLRQ</sequence>